<gene>
    <name evidence="1" type="ORF">DFR62_0702</name>
</gene>
<evidence type="ECO:0000313" key="2">
    <source>
        <dbReference type="Proteomes" id="UP000280791"/>
    </source>
</evidence>
<name>A0A497YHW4_9BACL</name>
<dbReference type="Proteomes" id="UP000280791">
    <property type="component" value="Unassembled WGS sequence"/>
</dbReference>
<comment type="caution">
    <text evidence="1">The sequence shown here is derived from an EMBL/GenBank/DDBJ whole genome shotgun (WGS) entry which is preliminary data.</text>
</comment>
<organism evidence="1 2">
    <name type="scientific">Planococcus citreus</name>
    <dbReference type="NCBI Taxonomy" id="1373"/>
    <lineage>
        <taxon>Bacteria</taxon>
        <taxon>Bacillati</taxon>
        <taxon>Bacillota</taxon>
        <taxon>Bacilli</taxon>
        <taxon>Bacillales</taxon>
        <taxon>Caryophanaceae</taxon>
        <taxon>Planococcus</taxon>
    </lineage>
</organism>
<accession>A0A497YHW4</accession>
<proteinExistence type="predicted"/>
<protein>
    <submittedName>
        <fullName evidence="1">Uncharacterized protein</fullName>
    </submittedName>
</protein>
<evidence type="ECO:0000313" key="1">
    <source>
        <dbReference type="EMBL" id="RLJ90558.1"/>
    </source>
</evidence>
<dbReference type="AlphaFoldDB" id="A0A497YHW4"/>
<reference evidence="1 2" key="1">
    <citation type="submission" date="2018-10" db="EMBL/GenBank/DDBJ databases">
        <title>Genomic Encyclopedia of Type Strains, Phase IV (KMG-IV): sequencing the most valuable type-strain genomes for metagenomic binning, comparative biology and taxonomic classification.</title>
        <authorList>
            <person name="Goeker M."/>
        </authorList>
    </citation>
    <scope>NUCLEOTIDE SEQUENCE [LARGE SCALE GENOMIC DNA]</scope>
    <source>
        <strain evidence="1 2">DSM 20549</strain>
    </source>
</reference>
<dbReference type="EMBL" id="RCCP01000001">
    <property type="protein sequence ID" value="RLJ90558.1"/>
    <property type="molecule type" value="Genomic_DNA"/>
</dbReference>
<sequence length="83" mass="9484">MTQNRKTEQFNTQTLTIFFYLSKDTILATHYLQLNTVHSKQKRRSSSLRLFIFNIKPVHGTSRPAVQDTCPTPSPLCRQGAAC</sequence>
<keyword evidence="2" id="KW-1185">Reference proteome</keyword>